<name>A0A4S4M4G8_9AGAM</name>
<keyword evidence="1" id="KW-0175">Coiled coil</keyword>
<feature type="coiled-coil region" evidence="1">
    <location>
        <begin position="326"/>
        <end position="367"/>
    </location>
</feature>
<evidence type="ECO:0000256" key="2">
    <source>
        <dbReference type="SAM" id="MobiDB-lite"/>
    </source>
</evidence>
<organism evidence="3 4">
    <name type="scientific">Bondarzewia mesenterica</name>
    <dbReference type="NCBI Taxonomy" id="1095465"/>
    <lineage>
        <taxon>Eukaryota</taxon>
        <taxon>Fungi</taxon>
        <taxon>Dikarya</taxon>
        <taxon>Basidiomycota</taxon>
        <taxon>Agaricomycotina</taxon>
        <taxon>Agaricomycetes</taxon>
        <taxon>Russulales</taxon>
        <taxon>Bondarzewiaceae</taxon>
        <taxon>Bondarzewia</taxon>
    </lineage>
</organism>
<sequence>MYPSLLSPLPPLSLPPPPPSAQPLPLIAPLPEQPMMWRPISTGGSVPQEKKEMSPEEKREVWMERIKCVRSSSPLPITQPLVSQTLVRRLSERMQQTHLEHDISNCRRLIQSSAFPSLPDEDKSALQTQLDDAQVQCEEKKKSLSSLVTRLMDTGFWPILPPYDVPAFDEKYNDMKASLGQVGTSISQLQENIATVTLQHLKRRGAAGLAPDAQHALGLPAHHTDPSEMDDGLDGLLDRIRTVDHRIAVLENDLTQHARDMSNEFDNQLDAKVDELLSDPHILAQADAAVSPRVQQALDKVSRDLTSVGTDIQELAGEVAALIQLSGDMARDNDRLKKQHQEAERRLAELEQDAKARSEAIAQLTQQHATFKYALAQHLKRPPPPVPQPPPLDLVFRAIEQPTIELVRETMKPLLLDLRQSIERLFQAQEQDLYSVVWPKLVDSMKMTELIIAWIDREDHQGLEEIRSQEAPSATRPAPVP</sequence>
<feature type="region of interest" description="Disordered" evidence="2">
    <location>
        <begin position="1"/>
        <end position="30"/>
    </location>
</feature>
<feature type="compositionally biased region" description="Pro residues" evidence="2">
    <location>
        <begin position="8"/>
        <end position="30"/>
    </location>
</feature>
<dbReference type="AlphaFoldDB" id="A0A4S4M4G8"/>
<proteinExistence type="predicted"/>
<gene>
    <name evidence="3" type="ORF">EW146_g1824</name>
</gene>
<evidence type="ECO:0000313" key="3">
    <source>
        <dbReference type="EMBL" id="THH19318.1"/>
    </source>
</evidence>
<evidence type="ECO:0000256" key="1">
    <source>
        <dbReference type="SAM" id="Coils"/>
    </source>
</evidence>
<protein>
    <submittedName>
        <fullName evidence="3">Uncharacterized protein</fullName>
    </submittedName>
</protein>
<comment type="caution">
    <text evidence="3">The sequence shown here is derived from an EMBL/GenBank/DDBJ whole genome shotgun (WGS) entry which is preliminary data.</text>
</comment>
<evidence type="ECO:0000313" key="4">
    <source>
        <dbReference type="Proteomes" id="UP000310158"/>
    </source>
</evidence>
<reference evidence="3 4" key="1">
    <citation type="submission" date="2019-02" db="EMBL/GenBank/DDBJ databases">
        <title>Genome sequencing of the rare red list fungi Bondarzewia mesenterica.</title>
        <authorList>
            <person name="Buettner E."/>
            <person name="Kellner H."/>
        </authorList>
    </citation>
    <scope>NUCLEOTIDE SEQUENCE [LARGE SCALE GENOMIC DNA]</scope>
    <source>
        <strain evidence="3 4">DSM 108281</strain>
    </source>
</reference>
<dbReference type="Proteomes" id="UP000310158">
    <property type="component" value="Unassembled WGS sequence"/>
</dbReference>
<accession>A0A4S4M4G8</accession>
<dbReference type="OrthoDB" id="2749714at2759"/>
<keyword evidence="4" id="KW-1185">Reference proteome</keyword>
<dbReference type="EMBL" id="SGPL01000049">
    <property type="protein sequence ID" value="THH19318.1"/>
    <property type="molecule type" value="Genomic_DNA"/>
</dbReference>